<keyword evidence="3 6" id="KW-0812">Transmembrane</keyword>
<dbReference type="InterPro" id="IPR016174">
    <property type="entry name" value="Di-haem_cyt_TM"/>
</dbReference>
<dbReference type="PANTHER" id="PTHR30485:SF2">
    <property type="entry name" value="BLL0597 PROTEIN"/>
    <property type="match status" value="1"/>
</dbReference>
<dbReference type="GO" id="GO:0022904">
    <property type="term" value="P:respiratory electron transport chain"/>
    <property type="evidence" value="ECO:0007669"/>
    <property type="project" value="InterPro"/>
</dbReference>
<keyword evidence="5 6" id="KW-0472">Membrane</keyword>
<dbReference type="KEGG" id="hdt:HYPDE_23503"/>
<sequence>MQRDTKVKVWDRFLRLTHWSLVFAFAIAYGTGDAWRDFHVTAGCAALGLIAGRIIWGIYGPRYARFSQFTKSPAQIASYLRDVARGEEARYVGHNPAGGLMIIALLSVVCLVAVSGVLLTTDYYWGSEALEILHGGLAQAALGLVAVHVIGAVVTSYRTRENLVWSMIVGTKRAPTDQDRD</sequence>
<proteinExistence type="predicted"/>
<dbReference type="EMBL" id="CP005587">
    <property type="protein sequence ID" value="AGK56387.1"/>
    <property type="molecule type" value="Genomic_DNA"/>
</dbReference>
<gene>
    <name evidence="8" type="ORF">HYPDE_23503</name>
</gene>
<dbReference type="GO" id="GO:0020037">
    <property type="term" value="F:heme binding"/>
    <property type="evidence" value="ECO:0007669"/>
    <property type="project" value="TreeGrafter"/>
</dbReference>
<dbReference type="InterPro" id="IPR051542">
    <property type="entry name" value="Hydrogenase_cytochrome"/>
</dbReference>
<comment type="subcellular location">
    <subcellularLocation>
        <location evidence="1">Cell membrane</location>
        <topology evidence="1">Multi-pass membrane protein</topology>
    </subcellularLocation>
</comment>
<dbReference type="Pfam" id="PF01292">
    <property type="entry name" value="Ni_hydr_CYTB"/>
    <property type="match status" value="1"/>
</dbReference>
<evidence type="ECO:0000313" key="9">
    <source>
        <dbReference type="Proteomes" id="UP000005952"/>
    </source>
</evidence>
<organism evidence="8 9">
    <name type="scientific">Hyphomicrobium denitrificans 1NES1</name>
    <dbReference type="NCBI Taxonomy" id="670307"/>
    <lineage>
        <taxon>Bacteria</taxon>
        <taxon>Pseudomonadati</taxon>
        <taxon>Pseudomonadota</taxon>
        <taxon>Alphaproteobacteria</taxon>
        <taxon>Hyphomicrobiales</taxon>
        <taxon>Hyphomicrobiaceae</taxon>
        <taxon>Hyphomicrobium</taxon>
    </lineage>
</organism>
<dbReference type="HOGENOM" id="CLU_078451_2_1_5"/>
<feature type="transmembrane region" description="Helical" evidence="6">
    <location>
        <begin position="100"/>
        <end position="125"/>
    </location>
</feature>
<feature type="transmembrane region" description="Helical" evidence="6">
    <location>
        <begin position="137"/>
        <end position="157"/>
    </location>
</feature>
<accession>N0B2H4</accession>
<keyword evidence="9" id="KW-1185">Reference proteome</keyword>
<feature type="domain" description="Cytochrome b561 bacterial/Ni-hydrogenase" evidence="7">
    <location>
        <begin position="9"/>
        <end position="168"/>
    </location>
</feature>
<dbReference type="STRING" id="670307.HYPDE_23503"/>
<dbReference type="GO" id="GO:0009055">
    <property type="term" value="F:electron transfer activity"/>
    <property type="evidence" value="ECO:0007669"/>
    <property type="project" value="InterPro"/>
</dbReference>
<dbReference type="AlphaFoldDB" id="N0B2H4"/>
<evidence type="ECO:0000313" key="8">
    <source>
        <dbReference type="EMBL" id="AGK56387.1"/>
    </source>
</evidence>
<keyword evidence="4 6" id="KW-1133">Transmembrane helix</keyword>
<name>N0B2H4_9HYPH</name>
<protein>
    <submittedName>
        <fullName evidence="8">Cytochrome B561</fullName>
    </submittedName>
</protein>
<dbReference type="SUPFAM" id="SSF81342">
    <property type="entry name" value="Transmembrane di-heme cytochromes"/>
    <property type="match status" value="1"/>
</dbReference>
<dbReference type="RefSeq" id="WP_015596425.1">
    <property type="nucleotide sequence ID" value="NC_021172.1"/>
</dbReference>
<evidence type="ECO:0000256" key="6">
    <source>
        <dbReference type="SAM" id="Phobius"/>
    </source>
</evidence>
<evidence type="ECO:0000256" key="2">
    <source>
        <dbReference type="ARBA" id="ARBA00022475"/>
    </source>
</evidence>
<dbReference type="GO" id="GO:0005886">
    <property type="term" value="C:plasma membrane"/>
    <property type="evidence" value="ECO:0007669"/>
    <property type="project" value="UniProtKB-SubCell"/>
</dbReference>
<dbReference type="Proteomes" id="UP000005952">
    <property type="component" value="Chromosome"/>
</dbReference>
<reference evidence="8 9" key="1">
    <citation type="journal article" date="2013" name="Genome Announc.">
        <title>Genome sequences for three denitrifying bacterial strains isolated from a uranium- and nitrate-contaminated subsurface environment.</title>
        <authorList>
            <person name="Venkatramanan R."/>
            <person name="Prakash O."/>
            <person name="Woyke T."/>
            <person name="Chain P."/>
            <person name="Goodwin L.A."/>
            <person name="Watson D."/>
            <person name="Brooks S."/>
            <person name="Kostka J.E."/>
            <person name="Green S.J."/>
        </authorList>
    </citation>
    <scope>NUCLEOTIDE SEQUENCE [LARGE SCALE GENOMIC DNA]</scope>
    <source>
        <strain evidence="8 9">1NES1</strain>
    </source>
</reference>
<evidence type="ECO:0000256" key="4">
    <source>
        <dbReference type="ARBA" id="ARBA00022989"/>
    </source>
</evidence>
<feature type="transmembrane region" description="Helical" evidence="6">
    <location>
        <begin position="38"/>
        <end position="59"/>
    </location>
</feature>
<dbReference type="Gene3D" id="1.20.950.20">
    <property type="entry name" value="Transmembrane di-heme cytochromes, Chain C"/>
    <property type="match status" value="1"/>
</dbReference>
<evidence type="ECO:0000256" key="1">
    <source>
        <dbReference type="ARBA" id="ARBA00004651"/>
    </source>
</evidence>
<dbReference type="InterPro" id="IPR011577">
    <property type="entry name" value="Cyt_b561_bac/Ni-Hgenase"/>
</dbReference>
<feature type="transmembrane region" description="Helical" evidence="6">
    <location>
        <begin position="12"/>
        <end position="32"/>
    </location>
</feature>
<evidence type="ECO:0000256" key="3">
    <source>
        <dbReference type="ARBA" id="ARBA00022692"/>
    </source>
</evidence>
<dbReference type="eggNOG" id="COG3658">
    <property type="taxonomic scope" value="Bacteria"/>
</dbReference>
<dbReference type="PANTHER" id="PTHR30485">
    <property type="entry name" value="NI/FE-HYDROGENASE 1 B-TYPE CYTOCHROME SUBUNIT"/>
    <property type="match status" value="1"/>
</dbReference>
<keyword evidence="2" id="KW-1003">Cell membrane</keyword>
<evidence type="ECO:0000259" key="7">
    <source>
        <dbReference type="Pfam" id="PF01292"/>
    </source>
</evidence>
<evidence type="ECO:0000256" key="5">
    <source>
        <dbReference type="ARBA" id="ARBA00023136"/>
    </source>
</evidence>